<organism evidence="2 3">
    <name type="scientific">Edaphobacillus lindanitolerans</name>
    <dbReference type="NCBI Taxonomy" id="550447"/>
    <lineage>
        <taxon>Bacteria</taxon>
        <taxon>Bacillati</taxon>
        <taxon>Bacillota</taxon>
        <taxon>Bacilli</taxon>
        <taxon>Bacillales</taxon>
        <taxon>Bacillaceae</taxon>
        <taxon>Edaphobacillus</taxon>
    </lineage>
</organism>
<dbReference type="EMBL" id="FTPL01000004">
    <property type="protein sequence ID" value="SIT91395.1"/>
    <property type="molecule type" value="Genomic_DNA"/>
</dbReference>
<reference evidence="3" key="1">
    <citation type="submission" date="2017-01" db="EMBL/GenBank/DDBJ databases">
        <authorList>
            <person name="Varghese N."/>
            <person name="Submissions S."/>
        </authorList>
    </citation>
    <scope>NUCLEOTIDE SEQUENCE [LARGE SCALE GENOMIC DNA]</scope>
    <source>
        <strain evidence="3">MNA4</strain>
    </source>
</reference>
<comment type="similarity">
    <text evidence="1">Belongs to the ArsC family.</text>
</comment>
<gene>
    <name evidence="2" type="ORF">SAMN05428946_2672</name>
</gene>
<dbReference type="OrthoDB" id="9794155at2"/>
<dbReference type="PROSITE" id="PS51353">
    <property type="entry name" value="ARSC"/>
    <property type="match status" value="1"/>
</dbReference>
<evidence type="ECO:0000313" key="2">
    <source>
        <dbReference type="EMBL" id="SIT91395.1"/>
    </source>
</evidence>
<keyword evidence="3" id="KW-1185">Reference proteome</keyword>
<dbReference type="AlphaFoldDB" id="A0A1U7PSQ2"/>
<dbReference type="PANTHER" id="PTHR30041:SF8">
    <property type="entry name" value="PROTEIN YFFB"/>
    <property type="match status" value="1"/>
</dbReference>
<dbReference type="Pfam" id="PF03960">
    <property type="entry name" value="ArsC"/>
    <property type="match status" value="1"/>
</dbReference>
<name>A0A1U7PSQ2_9BACI</name>
<sequence>MAIVYYGYPKCTTCRKAKSWLDGHGVEYEEHNIKENPPGAEELKEIVSASGLELKKFFNTSGMKYRELGLKDRLGEMTDEEKIRLLASDGMLLKRPIVADGQKVTVGFREAEFEAAWG</sequence>
<dbReference type="Proteomes" id="UP000187550">
    <property type="component" value="Unassembled WGS sequence"/>
</dbReference>
<dbReference type="InterPro" id="IPR036249">
    <property type="entry name" value="Thioredoxin-like_sf"/>
</dbReference>
<dbReference type="SUPFAM" id="SSF52833">
    <property type="entry name" value="Thioredoxin-like"/>
    <property type="match status" value="1"/>
</dbReference>
<accession>A0A1U7PSQ2</accession>
<proteinExistence type="inferred from homology"/>
<dbReference type="PROSITE" id="PS51354">
    <property type="entry name" value="GLUTAREDOXIN_2"/>
    <property type="match status" value="1"/>
</dbReference>
<evidence type="ECO:0000313" key="3">
    <source>
        <dbReference type="Proteomes" id="UP000187550"/>
    </source>
</evidence>
<protein>
    <submittedName>
        <fullName evidence="2">Arsenate reductase</fullName>
    </submittedName>
</protein>
<dbReference type="RefSeq" id="WP_076759563.1">
    <property type="nucleotide sequence ID" value="NZ_FTPL01000004.1"/>
</dbReference>
<dbReference type="STRING" id="550447.SAMN05428946_2672"/>
<dbReference type="NCBIfam" id="TIGR01617">
    <property type="entry name" value="arsC_related"/>
    <property type="match status" value="1"/>
</dbReference>
<dbReference type="Gene3D" id="3.40.30.10">
    <property type="entry name" value="Glutaredoxin"/>
    <property type="match status" value="1"/>
</dbReference>
<dbReference type="InterPro" id="IPR006504">
    <property type="entry name" value="Tscrpt_reg_Spx/MgsR"/>
</dbReference>
<dbReference type="PANTHER" id="PTHR30041">
    <property type="entry name" value="ARSENATE REDUCTASE"/>
    <property type="match status" value="1"/>
</dbReference>
<dbReference type="InterPro" id="IPR006660">
    <property type="entry name" value="Arsenate_reductase-like"/>
</dbReference>
<dbReference type="CDD" id="cd03036">
    <property type="entry name" value="ArsC_like"/>
    <property type="match status" value="1"/>
</dbReference>
<evidence type="ECO:0000256" key="1">
    <source>
        <dbReference type="PROSITE-ProRule" id="PRU01282"/>
    </source>
</evidence>